<dbReference type="SUPFAM" id="SSF56281">
    <property type="entry name" value="Metallo-hydrolase/oxidoreductase"/>
    <property type="match status" value="1"/>
</dbReference>
<dbReference type="InterPro" id="IPR025638">
    <property type="entry name" value="DUF4336"/>
</dbReference>
<dbReference type="OrthoDB" id="421671at2759"/>
<keyword evidence="2" id="KW-1185">Reference proteome</keyword>
<proteinExistence type="predicted"/>
<protein>
    <submittedName>
        <fullName evidence="1">Uncharacterized protein</fullName>
    </submittedName>
</protein>
<evidence type="ECO:0000313" key="2">
    <source>
        <dbReference type="Proteomes" id="UP000241769"/>
    </source>
</evidence>
<evidence type="ECO:0000313" key="1">
    <source>
        <dbReference type="EMBL" id="PRP82259.1"/>
    </source>
</evidence>
<organism evidence="1 2">
    <name type="scientific">Planoprotostelium fungivorum</name>
    <dbReference type="NCBI Taxonomy" id="1890364"/>
    <lineage>
        <taxon>Eukaryota</taxon>
        <taxon>Amoebozoa</taxon>
        <taxon>Evosea</taxon>
        <taxon>Variosea</taxon>
        <taxon>Cavosteliida</taxon>
        <taxon>Cavosteliaceae</taxon>
        <taxon>Planoprotostelium</taxon>
    </lineage>
</organism>
<reference evidence="1 2" key="1">
    <citation type="journal article" date="2018" name="Genome Biol. Evol.">
        <title>Multiple Roots of Fruiting Body Formation in Amoebozoa.</title>
        <authorList>
            <person name="Hillmann F."/>
            <person name="Forbes G."/>
            <person name="Novohradska S."/>
            <person name="Ferling I."/>
            <person name="Riege K."/>
            <person name="Groth M."/>
            <person name="Westermann M."/>
            <person name="Marz M."/>
            <person name="Spaller T."/>
            <person name="Winckler T."/>
            <person name="Schaap P."/>
            <person name="Glockner G."/>
        </authorList>
    </citation>
    <scope>NUCLEOTIDE SEQUENCE [LARGE SCALE GENOMIC DNA]</scope>
    <source>
        <strain evidence="1 2">Jena</strain>
    </source>
</reference>
<comment type="caution">
    <text evidence="1">The sequence shown here is derived from an EMBL/GenBank/DDBJ whole genome shotgun (WGS) entry which is preliminary data.</text>
</comment>
<dbReference type="InterPro" id="IPR036866">
    <property type="entry name" value="RibonucZ/Hydroxyglut_hydro"/>
</dbReference>
<dbReference type="Pfam" id="PF14234">
    <property type="entry name" value="DUF4336"/>
    <property type="match status" value="1"/>
</dbReference>
<accession>A0A2P6NE78</accession>
<gene>
    <name evidence="1" type="ORF">PROFUN_06271</name>
</gene>
<dbReference type="InParanoid" id="A0A2P6NE78"/>
<dbReference type="AlphaFoldDB" id="A0A2P6NE78"/>
<sequence length="357" mass="39969">MLGSLTKSNNINNSNDMATLKDQWAVGPHFWNIRTDYKVMLVLNVGTQMSLIRLESGRFLIIDAAPLTNDLLAEINTLTSNGTLIDAILHTHPFHSDYIEELSKHYPNAALYGAPRHLKKFPSLQWTGRIDDPTVLNKWAPEVEMRIPAGSEFVEPAESNHFNSVWVFHRQSRTLHVDDTIMYLSDPPILAKLLVKAGMSFHPTLKHGGLHETKEAPLQFRDFVKGVIADWDFDNLCAAHSQSKIGGAKNELIELLAESESVFLELSEKYAKKETSHHPWQVEVDELPRASETATSVEIEMVVTGDGGNLSKTKPLPGVVLSQNPDDPTFTTDHLMQSLHPNETYRPALYITQTCNA</sequence>
<name>A0A2P6NE78_9EUKA</name>
<dbReference type="Proteomes" id="UP000241769">
    <property type="component" value="Unassembled WGS sequence"/>
</dbReference>
<dbReference type="PANTHER" id="PTHR33835:SF1">
    <property type="entry name" value="METALLO-BETA-LACTAMASE DOMAIN-CONTAINING PROTEIN"/>
    <property type="match status" value="1"/>
</dbReference>
<dbReference type="PANTHER" id="PTHR33835">
    <property type="entry name" value="YALI0C07656P"/>
    <property type="match status" value="1"/>
</dbReference>
<dbReference type="EMBL" id="MDYQ01000107">
    <property type="protein sequence ID" value="PRP82259.1"/>
    <property type="molecule type" value="Genomic_DNA"/>
</dbReference>